<comment type="caution">
    <text evidence="2">The sequence shown here is derived from an EMBL/GenBank/DDBJ whole genome shotgun (WGS) entry which is preliminary data.</text>
</comment>
<feature type="domain" description="VTC" evidence="1">
    <location>
        <begin position="27"/>
        <end position="231"/>
    </location>
</feature>
<sequence length="251" mass="28035">MTAVADAAALRPLSLAEVNALASLTLRSCRKYVVPARLLPVLVDHLAHDFGVLCEEGRTAFRYSSTYFDTPDLVTFRQHRQQRRRRFKIRTRSYLDSGLTMLEVKLKGARGVTDKRRTPHDGRPDELTPAAARFLGEVLYDYGAAVPRPLTAVAVTDYQRTTLVALSGTERITCDTGLVCWHAGQEVRMRDDVVLLEVKTRRGITATERLLHCHGVRAVSFSKYAAAIAVVNPVMGANRWSRVLRSCFSGY</sequence>
<dbReference type="Pfam" id="PF09359">
    <property type="entry name" value="VTC"/>
    <property type="match status" value="1"/>
</dbReference>
<protein>
    <recommendedName>
        <fullName evidence="1">VTC domain-containing protein</fullName>
    </recommendedName>
</protein>
<dbReference type="SUPFAM" id="SSF55154">
    <property type="entry name" value="CYTH-like phosphatases"/>
    <property type="match status" value="1"/>
</dbReference>
<dbReference type="Proteomes" id="UP000014184">
    <property type="component" value="Unassembled WGS sequence"/>
</dbReference>
<dbReference type="AlphaFoldDB" id="A0A9P2WRF1"/>
<evidence type="ECO:0000313" key="3">
    <source>
        <dbReference type="Proteomes" id="UP000014184"/>
    </source>
</evidence>
<keyword evidence="3" id="KW-1185">Reference proteome</keyword>
<dbReference type="EMBL" id="AOSG01000033">
    <property type="protein sequence ID" value="EOR71553.1"/>
    <property type="molecule type" value="Genomic_DNA"/>
</dbReference>
<dbReference type="RefSeq" id="WP_016188590.1">
    <property type="nucleotide sequence ID" value="NZ_AOSG01000033.1"/>
</dbReference>
<reference evidence="2 3" key="1">
    <citation type="journal article" date="2013" name="Genome Announc.">
        <title>Draft Genome Sequence of the Lignocellulose Decomposer Thermobifida fusca Strain TM51.</title>
        <authorList>
            <person name="Toth A."/>
            <person name="Barna T."/>
            <person name="Nagy I."/>
            <person name="Horvath B."/>
            <person name="Nagy I."/>
            <person name="Tancsics A."/>
            <person name="Kriszt B."/>
            <person name="Baka E."/>
            <person name="Fekete C."/>
            <person name="Kukolya J."/>
        </authorList>
    </citation>
    <scope>NUCLEOTIDE SEQUENCE [LARGE SCALE GENOMIC DNA]</scope>
    <source>
        <strain evidence="2 3">TM51</strain>
    </source>
</reference>
<evidence type="ECO:0000313" key="2">
    <source>
        <dbReference type="EMBL" id="EOR71553.1"/>
    </source>
</evidence>
<dbReference type="InterPro" id="IPR033469">
    <property type="entry name" value="CYTH-like_dom_sf"/>
</dbReference>
<dbReference type="CDD" id="cd07750">
    <property type="entry name" value="PolyPPase_VTC_like"/>
    <property type="match status" value="1"/>
</dbReference>
<evidence type="ECO:0000259" key="1">
    <source>
        <dbReference type="Pfam" id="PF09359"/>
    </source>
</evidence>
<accession>A0A9P2WRF1</accession>
<gene>
    <name evidence="2" type="ORF">TM51_07016</name>
</gene>
<dbReference type="InterPro" id="IPR018966">
    <property type="entry name" value="VTC_domain"/>
</dbReference>
<proteinExistence type="predicted"/>
<name>A0A9P2WRF1_THEFU</name>
<organism evidence="2 3">
    <name type="scientific">Thermobifida fusca TM51</name>
    <dbReference type="NCBI Taxonomy" id="1169414"/>
    <lineage>
        <taxon>Bacteria</taxon>
        <taxon>Bacillati</taxon>
        <taxon>Actinomycetota</taxon>
        <taxon>Actinomycetes</taxon>
        <taxon>Streptosporangiales</taxon>
        <taxon>Nocardiopsidaceae</taxon>
        <taxon>Thermobifida</taxon>
    </lineage>
</organism>